<dbReference type="CDD" id="cd07721">
    <property type="entry name" value="yflN-like_MBL-fold"/>
    <property type="match status" value="1"/>
</dbReference>
<dbReference type="PANTHER" id="PTHR42951:SF17">
    <property type="entry name" value="METALLO-BETA-LACTAMASE DOMAIN-CONTAINING PROTEIN"/>
    <property type="match status" value="1"/>
</dbReference>
<keyword evidence="3" id="KW-1185">Reference proteome</keyword>
<dbReference type="AlphaFoldDB" id="A0A1H0DU88"/>
<dbReference type="InterPro" id="IPR036866">
    <property type="entry name" value="RibonucZ/Hydroxyglut_hydro"/>
</dbReference>
<evidence type="ECO:0000313" key="2">
    <source>
        <dbReference type="EMBL" id="SDN73720.1"/>
    </source>
</evidence>
<dbReference type="OrthoDB" id="367237at2"/>
<proteinExistence type="predicted"/>
<dbReference type="Proteomes" id="UP000199182">
    <property type="component" value="Unassembled WGS sequence"/>
</dbReference>
<name>A0A1H0DU88_9FIRM</name>
<feature type="domain" description="Metallo-beta-lactamase" evidence="1">
    <location>
        <begin position="11"/>
        <end position="199"/>
    </location>
</feature>
<dbReference type="SMART" id="SM00849">
    <property type="entry name" value="Lactamase_B"/>
    <property type="match status" value="1"/>
</dbReference>
<dbReference type="STRING" id="258515.SAMN05192585_13025"/>
<reference evidence="2 3" key="1">
    <citation type="submission" date="2016-10" db="EMBL/GenBank/DDBJ databases">
        <authorList>
            <person name="de Groot N.N."/>
        </authorList>
    </citation>
    <scope>NUCLEOTIDE SEQUENCE [LARGE SCALE GENOMIC DNA]</scope>
    <source>
        <strain evidence="2 3">CGMCC 1.5012</strain>
    </source>
</reference>
<evidence type="ECO:0000313" key="3">
    <source>
        <dbReference type="Proteomes" id="UP000199182"/>
    </source>
</evidence>
<dbReference type="PANTHER" id="PTHR42951">
    <property type="entry name" value="METALLO-BETA-LACTAMASE DOMAIN-CONTAINING"/>
    <property type="match status" value="1"/>
</dbReference>
<sequence length="221" mass="24374">MAKICTIKCGYVSCYLIVESDTLVLVDTGNKGDFKRIIRQINKLGFSPEDISLIFLTHGHMDHAGCANRLKERYDIPIAMAEADVNATRPMEGRGSIGRMLKLLSRTSLNTKNNIMPDILLEEGADLSRYGLYADVLSLPGHTQGSMALLFDDGKFIAGDIFMNMSSPSIAHIAEDYPTLEQSVGRLRKLHPAVVYPGHGMPFGYSELPQSLMGKKDLPQK</sequence>
<dbReference type="RefSeq" id="WP_092641927.1">
    <property type="nucleotide sequence ID" value="NZ_FNID01000030.1"/>
</dbReference>
<accession>A0A1H0DU88</accession>
<dbReference type="Pfam" id="PF00753">
    <property type="entry name" value="Lactamase_B"/>
    <property type="match status" value="1"/>
</dbReference>
<dbReference type="SUPFAM" id="SSF56281">
    <property type="entry name" value="Metallo-hydrolase/oxidoreductase"/>
    <property type="match status" value="1"/>
</dbReference>
<dbReference type="InterPro" id="IPR050855">
    <property type="entry name" value="NDM-1-like"/>
</dbReference>
<dbReference type="EMBL" id="FNID01000030">
    <property type="protein sequence ID" value="SDN73720.1"/>
    <property type="molecule type" value="Genomic_DNA"/>
</dbReference>
<dbReference type="Gene3D" id="3.60.15.10">
    <property type="entry name" value="Ribonuclease Z/Hydroxyacylglutathione hydrolase-like"/>
    <property type="match status" value="1"/>
</dbReference>
<dbReference type="InterPro" id="IPR001279">
    <property type="entry name" value="Metallo-B-lactamas"/>
</dbReference>
<organism evidence="2 3">
    <name type="scientific">Acetanaerobacterium elongatum</name>
    <dbReference type="NCBI Taxonomy" id="258515"/>
    <lineage>
        <taxon>Bacteria</taxon>
        <taxon>Bacillati</taxon>
        <taxon>Bacillota</taxon>
        <taxon>Clostridia</taxon>
        <taxon>Eubacteriales</taxon>
        <taxon>Oscillospiraceae</taxon>
        <taxon>Acetanaerobacterium</taxon>
    </lineage>
</organism>
<gene>
    <name evidence="2" type="ORF">SAMN05192585_13025</name>
</gene>
<protein>
    <submittedName>
        <fullName evidence="2">Glyoxylase, beta-lactamase superfamily II</fullName>
    </submittedName>
</protein>
<evidence type="ECO:0000259" key="1">
    <source>
        <dbReference type="SMART" id="SM00849"/>
    </source>
</evidence>